<evidence type="ECO:0000256" key="3">
    <source>
        <dbReference type="ARBA" id="ARBA00023002"/>
    </source>
</evidence>
<keyword evidence="7" id="KW-1185">Reference proteome</keyword>
<dbReference type="PRINTS" id="PR00081">
    <property type="entry name" value="GDHRDH"/>
</dbReference>
<dbReference type="InterPro" id="IPR045313">
    <property type="entry name" value="CBR1-like"/>
</dbReference>
<organism evidence="6 7">
    <name type="scientific">Popillia japonica</name>
    <name type="common">Japanese beetle</name>
    <dbReference type="NCBI Taxonomy" id="7064"/>
    <lineage>
        <taxon>Eukaryota</taxon>
        <taxon>Metazoa</taxon>
        <taxon>Ecdysozoa</taxon>
        <taxon>Arthropoda</taxon>
        <taxon>Hexapoda</taxon>
        <taxon>Insecta</taxon>
        <taxon>Pterygota</taxon>
        <taxon>Neoptera</taxon>
        <taxon>Endopterygota</taxon>
        <taxon>Coleoptera</taxon>
        <taxon>Polyphaga</taxon>
        <taxon>Scarabaeiformia</taxon>
        <taxon>Scarabaeidae</taxon>
        <taxon>Rutelinae</taxon>
        <taxon>Popillia</taxon>
    </lineage>
</organism>
<comment type="similarity">
    <text evidence="1 5">Belongs to the short-chain dehydrogenases/reductases (SDR) family.</text>
</comment>
<sequence length="275" mass="30392">MAETKVAVVTGSNKGIGFAIVKGLCEKFNGVVYLTARDVKRGEDAVSKLKTLGYNASFHQLDVSDQASVDKLKDHIKNTHRGLDILINNAGIAADTTDYASVKKVIDTNYYGLLRVSETFFPILRKDARIVNVSSLLGHLSKIPSAKLREKFSDPSLSVSKLNELMEQYLKDYKDNVAITQGWAASCYHVSKVGVSALTRVHQKLVNEEYRDKNISINSVHPGYVNTDMTDHRGVLTPEEGAKSALFAALEAKNLKGQYIWNDNRIVEWTASSTP</sequence>
<protein>
    <recommendedName>
        <fullName evidence="4">carbonyl reductase (NADPH)</fullName>
        <ecNumber evidence="4">1.1.1.184</ecNumber>
    </recommendedName>
</protein>
<evidence type="ECO:0000313" key="7">
    <source>
        <dbReference type="Proteomes" id="UP001458880"/>
    </source>
</evidence>
<dbReference type="PANTHER" id="PTHR43963:SF4">
    <property type="entry name" value="CARBONYL REDUCTASE (NADPH)"/>
    <property type="match status" value="1"/>
</dbReference>
<evidence type="ECO:0000256" key="1">
    <source>
        <dbReference type="ARBA" id="ARBA00006484"/>
    </source>
</evidence>
<proteinExistence type="inferred from homology"/>
<name>A0AAW1KMG1_POPJA</name>
<dbReference type="Gene3D" id="3.40.50.720">
    <property type="entry name" value="NAD(P)-binding Rossmann-like Domain"/>
    <property type="match status" value="1"/>
</dbReference>
<dbReference type="CDD" id="cd05324">
    <property type="entry name" value="carb_red_PTCR-like_SDR_c"/>
    <property type="match status" value="1"/>
</dbReference>
<dbReference type="PANTHER" id="PTHR43963">
    <property type="entry name" value="CARBONYL REDUCTASE 1-RELATED"/>
    <property type="match status" value="1"/>
</dbReference>
<dbReference type="Pfam" id="PF00106">
    <property type="entry name" value="adh_short"/>
    <property type="match status" value="2"/>
</dbReference>
<dbReference type="InterPro" id="IPR036291">
    <property type="entry name" value="NAD(P)-bd_dom_sf"/>
</dbReference>
<dbReference type="Proteomes" id="UP001458880">
    <property type="component" value="Unassembled WGS sequence"/>
</dbReference>
<evidence type="ECO:0000256" key="5">
    <source>
        <dbReference type="RuleBase" id="RU000363"/>
    </source>
</evidence>
<evidence type="ECO:0000256" key="4">
    <source>
        <dbReference type="ARBA" id="ARBA00026118"/>
    </source>
</evidence>
<keyword evidence="3" id="KW-0560">Oxidoreductase</keyword>
<gene>
    <name evidence="6" type="ORF">QE152_g21966</name>
</gene>
<dbReference type="GO" id="GO:0004090">
    <property type="term" value="F:carbonyl reductase (NADPH) activity"/>
    <property type="evidence" value="ECO:0007669"/>
    <property type="project" value="UniProtKB-EC"/>
</dbReference>
<keyword evidence="2" id="KW-0521">NADP</keyword>
<dbReference type="AlphaFoldDB" id="A0AAW1KMG1"/>
<evidence type="ECO:0000256" key="2">
    <source>
        <dbReference type="ARBA" id="ARBA00022857"/>
    </source>
</evidence>
<accession>A0AAW1KMG1</accession>
<dbReference type="PRINTS" id="PR00080">
    <property type="entry name" value="SDRFAMILY"/>
</dbReference>
<evidence type="ECO:0000313" key="6">
    <source>
        <dbReference type="EMBL" id="KAK9720677.1"/>
    </source>
</evidence>
<dbReference type="EMBL" id="JASPKY010000208">
    <property type="protein sequence ID" value="KAK9720677.1"/>
    <property type="molecule type" value="Genomic_DNA"/>
</dbReference>
<dbReference type="EC" id="1.1.1.184" evidence="4"/>
<comment type="caution">
    <text evidence="6">The sequence shown here is derived from an EMBL/GenBank/DDBJ whole genome shotgun (WGS) entry which is preliminary data.</text>
</comment>
<dbReference type="InterPro" id="IPR002347">
    <property type="entry name" value="SDR_fam"/>
</dbReference>
<reference evidence="6 7" key="1">
    <citation type="journal article" date="2024" name="BMC Genomics">
        <title>De novo assembly and annotation of Popillia japonica's genome with initial clues to its potential as an invasive pest.</title>
        <authorList>
            <person name="Cucini C."/>
            <person name="Boschi S."/>
            <person name="Funari R."/>
            <person name="Cardaioli E."/>
            <person name="Iannotti N."/>
            <person name="Marturano G."/>
            <person name="Paoli F."/>
            <person name="Bruttini M."/>
            <person name="Carapelli A."/>
            <person name="Frati F."/>
            <person name="Nardi F."/>
        </authorList>
    </citation>
    <scope>NUCLEOTIDE SEQUENCE [LARGE SCALE GENOMIC DNA]</scope>
    <source>
        <strain evidence="6">DMR45628</strain>
    </source>
</reference>
<dbReference type="SUPFAM" id="SSF51735">
    <property type="entry name" value="NAD(P)-binding Rossmann-fold domains"/>
    <property type="match status" value="1"/>
</dbReference>